<evidence type="ECO:0000313" key="2">
    <source>
        <dbReference type="Proteomes" id="UP000199574"/>
    </source>
</evidence>
<name>A0ABY0V0R2_9FLAO</name>
<organism evidence="1 2">
    <name type="scientific">Maribacter dokdonensis</name>
    <dbReference type="NCBI Taxonomy" id="320912"/>
    <lineage>
        <taxon>Bacteria</taxon>
        <taxon>Pseudomonadati</taxon>
        <taxon>Bacteroidota</taxon>
        <taxon>Flavobacteriia</taxon>
        <taxon>Flavobacteriales</taxon>
        <taxon>Flavobacteriaceae</taxon>
        <taxon>Maribacter</taxon>
    </lineage>
</organism>
<evidence type="ECO:0008006" key="3">
    <source>
        <dbReference type="Google" id="ProtNLM"/>
    </source>
</evidence>
<sequence length="156" mass="17703">MSNEEIIKEELQKVADEAIALYEASGKKVSGNWAKGIKIETSKNKGELYSYAYLAGRGPTKTNKASRPTLKERILEWLQDRGIRPIEKKMKLSTLAFLIARKIHKEGTDKKRHREVFNEVLTPERIQSIIDKVSEFNVGVFVGDAEAIFKQLAKNV</sequence>
<dbReference type="Proteomes" id="UP000199574">
    <property type="component" value="Chromosome I"/>
</dbReference>
<dbReference type="RefSeq" id="WP_091608807.1">
    <property type="nucleotide sequence ID" value="NZ_LT629754.1"/>
</dbReference>
<proteinExistence type="predicted"/>
<dbReference type="GeneID" id="90591492"/>
<protein>
    <recommendedName>
        <fullName evidence="3">Mu-like prophage protein gp16</fullName>
    </recommendedName>
</protein>
<evidence type="ECO:0000313" key="1">
    <source>
        <dbReference type="EMBL" id="SDT47609.1"/>
    </source>
</evidence>
<accession>A0ABY0V0R2</accession>
<gene>
    <name evidence="1" type="ORF">SAMN05192545_3941</name>
</gene>
<keyword evidence="2" id="KW-1185">Reference proteome</keyword>
<reference evidence="1 2" key="1">
    <citation type="submission" date="2016-10" db="EMBL/GenBank/DDBJ databases">
        <authorList>
            <person name="Varghese N."/>
            <person name="Submissions S."/>
        </authorList>
    </citation>
    <scope>NUCLEOTIDE SEQUENCE [LARGE SCALE GENOMIC DNA]</scope>
    <source>
        <strain evidence="1 2">MAR_2009_60</strain>
    </source>
</reference>
<dbReference type="EMBL" id="LT629754">
    <property type="protein sequence ID" value="SDT47609.1"/>
    <property type="molecule type" value="Genomic_DNA"/>
</dbReference>